<feature type="transmembrane region" description="Helical" evidence="5">
    <location>
        <begin position="87"/>
        <end position="106"/>
    </location>
</feature>
<dbReference type="Proteomes" id="UP001252186">
    <property type="component" value="Unassembled WGS sequence"/>
</dbReference>
<comment type="subcellular location">
    <subcellularLocation>
        <location evidence="1">Membrane</location>
        <topology evidence="1">Multi-pass membrane protein</topology>
    </subcellularLocation>
</comment>
<keyword evidence="2 5" id="KW-0812">Transmembrane</keyword>
<sequence length="142" mass="16364">MRLIKKLNKWANSHAYYPIDILRISLGVFLIYKGIFFFRNPSFLVELLNEMQFDSFSALMWSVHYVGMFHFVGGLMLVFGLLTRLSLIVQLPIFIGAVTLNFFGTIHPQNLLESSLVFLVSIFFILYGSGKHSLDYDLKMQA</sequence>
<feature type="transmembrane region" description="Helical" evidence="5">
    <location>
        <begin position="58"/>
        <end position="80"/>
    </location>
</feature>
<evidence type="ECO:0000313" key="7">
    <source>
        <dbReference type="Proteomes" id="UP001252186"/>
    </source>
</evidence>
<reference evidence="6 7" key="1">
    <citation type="submission" date="2023-09" db="EMBL/GenBank/DDBJ databases">
        <authorList>
            <person name="Rey-Velasco X."/>
        </authorList>
    </citation>
    <scope>NUCLEOTIDE SEQUENCE [LARGE SCALE GENOMIC DNA]</scope>
    <source>
        <strain evidence="6 7">P050</strain>
    </source>
</reference>
<dbReference type="InterPro" id="IPR032808">
    <property type="entry name" value="DoxX"/>
</dbReference>
<dbReference type="EMBL" id="JAVRHV010000003">
    <property type="protein sequence ID" value="MDT0553084.1"/>
    <property type="molecule type" value="Genomic_DNA"/>
</dbReference>
<evidence type="ECO:0000313" key="6">
    <source>
        <dbReference type="EMBL" id="MDT0553084.1"/>
    </source>
</evidence>
<accession>A0ABU2Y4G7</accession>
<evidence type="ECO:0000256" key="5">
    <source>
        <dbReference type="SAM" id="Phobius"/>
    </source>
</evidence>
<feature type="transmembrane region" description="Helical" evidence="5">
    <location>
        <begin position="21"/>
        <end position="38"/>
    </location>
</feature>
<comment type="caution">
    <text evidence="6">The sequence shown here is derived from an EMBL/GenBank/DDBJ whole genome shotgun (WGS) entry which is preliminary data.</text>
</comment>
<keyword evidence="7" id="KW-1185">Reference proteome</keyword>
<gene>
    <name evidence="6" type="ORF">RM519_07495</name>
</gene>
<organism evidence="6 7">
    <name type="scientific">Urechidicola vernalis</name>
    <dbReference type="NCBI Taxonomy" id="3075600"/>
    <lineage>
        <taxon>Bacteria</taxon>
        <taxon>Pseudomonadati</taxon>
        <taxon>Bacteroidota</taxon>
        <taxon>Flavobacteriia</taxon>
        <taxon>Flavobacteriales</taxon>
        <taxon>Flavobacteriaceae</taxon>
        <taxon>Urechidicola</taxon>
    </lineage>
</organism>
<proteinExistence type="predicted"/>
<keyword evidence="3 5" id="KW-1133">Transmembrane helix</keyword>
<keyword evidence="4 5" id="KW-0472">Membrane</keyword>
<name>A0ABU2Y4G7_9FLAO</name>
<evidence type="ECO:0000256" key="4">
    <source>
        <dbReference type="ARBA" id="ARBA00023136"/>
    </source>
</evidence>
<evidence type="ECO:0000256" key="2">
    <source>
        <dbReference type="ARBA" id="ARBA00022692"/>
    </source>
</evidence>
<protein>
    <submittedName>
        <fullName evidence="6">DoxX family protein</fullName>
    </submittedName>
</protein>
<evidence type="ECO:0000256" key="1">
    <source>
        <dbReference type="ARBA" id="ARBA00004141"/>
    </source>
</evidence>
<dbReference type="Pfam" id="PF07681">
    <property type="entry name" value="DoxX"/>
    <property type="match status" value="1"/>
</dbReference>
<feature type="transmembrane region" description="Helical" evidence="5">
    <location>
        <begin position="112"/>
        <end position="130"/>
    </location>
</feature>
<dbReference type="RefSeq" id="WP_311593068.1">
    <property type="nucleotide sequence ID" value="NZ_JAVRHV010000003.1"/>
</dbReference>
<evidence type="ECO:0000256" key="3">
    <source>
        <dbReference type="ARBA" id="ARBA00022989"/>
    </source>
</evidence>